<dbReference type="PANTHER" id="PTHR12181">
    <property type="entry name" value="LIPIN"/>
    <property type="match status" value="1"/>
</dbReference>
<evidence type="ECO:0000259" key="6">
    <source>
        <dbReference type="SMART" id="SM00775"/>
    </source>
</evidence>
<evidence type="ECO:0000256" key="1">
    <source>
        <dbReference type="ARBA" id="ARBA00001946"/>
    </source>
</evidence>
<dbReference type="InterPro" id="IPR031703">
    <property type="entry name" value="Lipin_mid"/>
</dbReference>
<dbReference type="SMART" id="SM00775">
    <property type="entry name" value="LNS2"/>
    <property type="match status" value="1"/>
</dbReference>
<gene>
    <name evidence="7" type="primary">PAH2_2</name>
    <name evidence="7" type="ORF">CK203_024687</name>
</gene>
<proteinExistence type="inferred from homology"/>
<dbReference type="EC" id="3.1.3.4" evidence="3"/>
<dbReference type="EMBL" id="QGNW01000084">
    <property type="protein sequence ID" value="RVW99992.1"/>
    <property type="molecule type" value="Genomic_DNA"/>
</dbReference>
<reference evidence="7 8" key="1">
    <citation type="journal article" date="2018" name="PLoS Genet.">
        <title>Population sequencing reveals clonal diversity and ancestral inbreeding in the grapevine cultivar Chardonnay.</title>
        <authorList>
            <person name="Roach M.J."/>
            <person name="Johnson D.L."/>
            <person name="Bohlmann J."/>
            <person name="van Vuuren H.J."/>
            <person name="Jones S.J."/>
            <person name="Pretorius I.S."/>
            <person name="Schmidt S.A."/>
            <person name="Borneman A.R."/>
        </authorList>
    </citation>
    <scope>NUCLEOTIDE SEQUENCE [LARGE SCALE GENOMIC DNA]</scope>
    <source>
        <strain evidence="8">cv. Chardonnay</strain>
        <tissue evidence="7">Leaf</tissue>
    </source>
</reference>
<evidence type="ECO:0000313" key="8">
    <source>
        <dbReference type="Proteomes" id="UP000288805"/>
    </source>
</evidence>
<dbReference type="Pfam" id="PF04571">
    <property type="entry name" value="Lipin_N"/>
    <property type="match status" value="1"/>
</dbReference>
<dbReference type="GO" id="GO:0008195">
    <property type="term" value="F:phosphatidate phosphatase activity"/>
    <property type="evidence" value="ECO:0007669"/>
    <property type="project" value="UniProtKB-EC"/>
</dbReference>
<keyword evidence="4" id="KW-0378">Hydrolase</keyword>
<feature type="compositionally biased region" description="Basic and acidic residues" evidence="5">
    <location>
        <begin position="220"/>
        <end position="232"/>
    </location>
</feature>
<comment type="cofactor">
    <cofactor evidence="1">
        <name>Mg(2+)</name>
        <dbReference type="ChEBI" id="CHEBI:18420"/>
    </cofactor>
</comment>
<dbReference type="SUPFAM" id="SSF56784">
    <property type="entry name" value="HAD-like"/>
    <property type="match status" value="1"/>
</dbReference>
<dbReference type="Pfam" id="PF08235">
    <property type="entry name" value="LNS2"/>
    <property type="match status" value="1"/>
</dbReference>
<organism evidence="7 8">
    <name type="scientific">Vitis vinifera</name>
    <name type="common">Grape</name>
    <dbReference type="NCBI Taxonomy" id="29760"/>
    <lineage>
        <taxon>Eukaryota</taxon>
        <taxon>Viridiplantae</taxon>
        <taxon>Streptophyta</taxon>
        <taxon>Embryophyta</taxon>
        <taxon>Tracheophyta</taxon>
        <taxon>Spermatophyta</taxon>
        <taxon>Magnoliopsida</taxon>
        <taxon>eudicotyledons</taxon>
        <taxon>Gunneridae</taxon>
        <taxon>Pentapetalae</taxon>
        <taxon>rosids</taxon>
        <taxon>Vitales</taxon>
        <taxon>Vitaceae</taxon>
        <taxon>Viteae</taxon>
        <taxon>Vitis</taxon>
    </lineage>
</organism>
<dbReference type="AlphaFoldDB" id="A0A438ITC8"/>
<dbReference type="Pfam" id="PF16876">
    <property type="entry name" value="Lipin_mid"/>
    <property type="match status" value="1"/>
</dbReference>
<evidence type="ECO:0000313" key="7">
    <source>
        <dbReference type="EMBL" id="RVW99992.1"/>
    </source>
</evidence>
<evidence type="ECO:0000256" key="2">
    <source>
        <dbReference type="ARBA" id="ARBA00005476"/>
    </source>
</evidence>
<name>A0A438ITC8_VITVI</name>
<comment type="similarity">
    <text evidence="2">Belongs to the lipin family.</text>
</comment>
<dbReference type="InterPro" id="IPR036412">
    <property type="entry name" value="HAD-like_sf"/>
</dbReference>
<feature type="domain" description="LNS2/PITP" evidence="6">
    <location>
        <begin position="903"/>
        <end position="1059"/>
    </location>
</feature>
<dbReference type="InterPro" id="IPR007651">
    <property type="entry name" value="Lipin_N"/>
</dbReference>
<dbReference type="InterPro" id="IPR031315">
    <property type="entry name" value="LNS2/PITP"/>
</dbReference>
<protein>
    <recommendedName>
        <fullName evidence="3">phosphatidate phosphatase</fullName>
        <ecNumber evidence="3">3.1.3.4</ecNumber>
    </recommendedName>
</protein>
<dbReference type="Proteomes" id="UP000288805">
    <property type="component" value="Unassembled WGS sequence"/>
</dbReference>
<comment type="caution">
    <text evidence="7">The sequence shown here is derived from an EMBL/GenBank/DDBJ whole genome shotgun (WGS) entry which is preliminary data.</text>
</comment>
<evidence type="ECO:0000256" key="5">
    <source>
        <dbReference type="SAM" id="MobiDB-lite"/>
    </source>
</evidence>
<feature type="region of interest" description="Disordered" evidence="5">
    <location>
        <begin position="206"/>
        <end position="233"/>
    </location>
</feature>
<sequence>MYAVERLSSYISRGVYTVSGPFHPFGGAVDIIVVEQQDGSFKSSPWYVRFGKFQGVLKTREKVVNISVNGVEANFHMYLDHKGEAFFLKEVDVEEGESMLYPSSLSSGDERDEESNDRRPMKSKSCNFDANGQKPVAPIDLSTGKIVPRTTSRRGRFLGLVFGRKSMKQESFREKESGADVTRVSSLERAEIAANLLEVRWTTSLATKKPKKDKASQISGEDRLDTEADNDGKSQTALCVNEDMENGSNPSQLQEENGFCDGEMSNNSQSGFHNSECSVGETGLEMSCLGTPVEISSLNETDLGETQELSEILRVINEVSVGDADHHDNVKSVTSSITGSESQIPQTVELEVSPCKQFNEEEAFDERDAVLSGHDVLEEENEQDGVQSFIYCETSGSSTVGLDDSIKETQEILYLACGGSGEVHVHDKTLHETSELISEVLEIIHQDTVTERLAEDIKSEAKKVPENHSQHGSPSYSCMPANGEAGLEQPLVMQESYTEMVIKSNVRKISGMKKKNSELQRSLESIGDSQEFDGDYVPTNVIRISPPESSDDEQFPFSDLDDFKHSEVRSLDLISLDPVEKENCPSLKLDSNEAVEDLFDANYVSYSSPDSSVQENPPNDLDNLIDKSRVVSSSISIPSSIKVTCEEVERLAESLPNMGPLGDDLDAHKLHHPISLSLDSNSKSLGWALLRNNISTLTKLNADNKHILVQEQPSLEDTQISRELINVLADPAVEISLCKHLLYEGMGAAAASQAFDAEKLDMDKFASLGPDVLKKDNLVVRISGHYFPWDAAAPIVLGMLSLGKEQILELKGMIAVDQVEKTLEGDPAKAIVTSGGSWRLWPFRRSRAISSVQPVINNTRQSDAENASEMTAGTDGNDNVCKPKLTKKKVDASIYLWKWNTRIVISDVDGTITKSDVLGQFMPMVGVDWSQTGVAHLFSAIKENGYQLLFLSARAISQAYHTRQFLFNLKQDGKALPDGPVVISPDGLFPSLFREVIRRAPHEFKIACLEDIKALFPSDCNPFYAGFGNRDTDEFSYLKVGIPKGKIFIINPKGEVAVNRRVDTKSYTSLHTLVNGMFPSTSSSEQRWTSFRVCLFWNYSGKSDFCSAWKFWGPLKFSKEHSALHSYSPSIVEGKIWFQVTGSNLRIDQQ</sequence>
<feature type="region of interest" description="Disordered" evidence="5">
    <location>
        <begin position="100"/>
        <end position="145"/>
    </location>
</feature>
<accession>A0A438ITC8</accession>
<dbReference type="PANTHER" id="PTHR12181:SF12">
    <property type="entry name" value="PHOSPHATIDATE PHOSPHATASE"/>
    <property type="match status" value="1"/>
</dbReference>
<dbReference type="InterPro" id="IPR026058">
    <property type="entry name" value="LIPIN"/>
</dbReference>
<dbReference type="InterPro" id="IPR013209">
    <property type="entry name" value="LNS2"/>
</dbReference>
<evidence type="ECO:0000256" key="4">
    <source>
        <dbReference type="ARBA" id="ARBA00022801"/>
    </source>
</evidence>
<evidence type="ECO:0000256" key="3">
    <source>
        <dbReference type="ARBA" id="ARBA00012638"/>
    </source>
</evidence>